<sequence length="390" mass="41219">MNTAKAAIVGIGESRVGRLRGMSALHLTLEAARHALADAGLTAAAIDGVLTRNLDMDVTYMHSQLVAKHLGIAPRFATDINLGGATAVAMLEQAAILITSNVCRFVLCAYGENRRTSWAAERHGHVRMGNEDFEECFGLTWGMGPHALAAQRHMHEFGTASRSLGMIAVAQRDYAVQNPNADFRQPLSLETYERAPMLIAPLRKYDLAYLFDGGAAFIVAAQPWALDHKAGPVVSLLGFGQAHAGEHLAYCAPMVTRTTTPAVQAGQQAYRMAGLGPSDIDVALLYDDTTYGVLVQLEDFGFCGKGEGSDFVAAGHLGPKGTLAVNTHGGNLSQAHLDGMLHVVEGVRQLRSAAGPRQVDGAQVALVSGLGGGFATSTAAIFGRDDRQGT</sequence>
<dbReference type="EMBL" id="AZHW01000311">
    <property type="protein sequence ID" value="ETX00728.1"/>
    <property type="molecule type" value="Genomic_DNA"/>
</dbReference>
<evidence type="ECO:0000259" key="1">
    <source>
        <dbReference type="Pfam" id="PF22691"/>
    </source>
</evidence>
<dbReference type="PANTHER" id="PTHR42870">
    <property type="entry name" value="ACETYL-COA C-ACETYLTRANSFERASE"/>
    <property type="match status" value="1"/>
</dbReference>
<evidence type="ECO:0000313" key="2">
    <source>
        <dbReference type="EMBL" id="ETX00728.1"/>
    </source>
</evidence>
<dbReference type="Gene3D" id="3.40.47.10">
    <property type="match status" value="1"/>
</dbReference>
<dbReference type="PIRSF" id="PIRSF000429">
    <property type="entry name" value="Ac-CoA_Ac_transf"/>
    <property type="match status" value="1"/>
</dbReference>
<dbReference type="InterPro" id="IPR002155">
    <property type="entry name" value="Thiolase"/>
</dbReference>
<reference evidence="2 3" key="1">
    <citation type="journal article" date="2014" name="Nature">
        <title>An environmental bacterial taxon with a large and distinct metabolic repertoire.</title>
        <authorList>
            <person name="Wilson M.C."/>
            <person name="Mori T."/>
            <person name="Ruckert C."/>
            <person name="Uria A.R."/>
            <person name="Helf M.J."/>
            <person name="Takada K."/>
            <person name="Gernert C."/>
            <person name="Steffens U.A."/>
            <person name="Heycke N."/>
            <person name="Schmitt S."/>
            <person name="Rinke C."/>
            <person name="Helfrich E.J."/>
            <person name="Brachmann A.O."/>
            <person name="Gurgui C."/>
            <person name="Wakimoto T."/>
            <person name="Kracht M."/>
            <person name="Crusemann M."/>
            <person name="Hentschel U."/>
            <person name="Abe I."/>
            <person name="Matsunaga S."/>
            <person name="Kalinowski J."/>
            <person name="Takeyama H."/>
            <person name="Piel J."/>
        </authorList>
    </citation>
    <scope>NUCLEOTIDE SEQUENCE [LARGE SCALE GENOMIC DNA]</scope>
    <source>
        <strain evidence="3">TSY1</strain>
    </source>
</reference>
<name>W4LRW5_ENTF1</name>
<protein>
    <recommendedName>
        <fullName evidence="1">Thiolase C-terminal domain-containing protein</fullName>
    </recommendedName>
</protein>
<dbReference type="AlphaFoldDB" id="W4LRW5"/>
<gene>
    <name evidence="2" type="ORF">ETSY1_10130</name>
</gene>
<keyword evidence="3" id="KW-1185">Reference proteome</keyword>
<proteinExistence type="predicted"/>
<accession>W4LRW5</accession>
<dbReference type="CDD" id="cd00829">
    <property type="entry name" value="SCP-x_thiolase"/>
    <property type="match status" value="1"/>
</dbReference>
<evidence type="ECO:0000313" key="3">
    <source>
        <dbReference type="Proteomes" id="UP000019141"/>
    </source>
</evidence>
<dbReference type="HOGENOM" id="CLU_035425_2_1_7"/>
<feature type="domain" description="Thiolase C-terminal" evidence="1">
    <location>
        <begin position="254"/>
        <end position="384"/>
    </location>
</feature>
<dbReference type="Proteomes" id="UP000019141">
    <property type="component" value="Unassembled WGS sequence"/>
</dbReference>
<dbReference type="PANTHER" id="PTHR42870:SF1">
    <property type="entry name" value="NON-SPECIFIC LIPID-TRANSFER PROTEIN-LIKE 2"/>
    <property type="match status" value="1"/>
</dbReference>
<dbReference type="InterPro" id="IPR016039">
    <property type="entry name" value="Thiolase-like"/>
</dbReference>
<dbReference type="Pfam" id="PF22691">
    <property type="entry name" value="Thiolase_C_1"/>
    <property type="match status" value="1"/>
</dbReference>
<organism evidence="2 3">
    <name type="scientific">Entotheonella factor</name>
    <dbReference type="NCBI Taxonomy" id="1429438"/>
    <lineage>
        <taxon>Bacteria</taxon>
        <taxon>Pseudomonadati</taxon>
        <taxon>Nitrospinota/Tectimicrobiota group</taxon>
        <taxon>Candidatus Tectimicrobiota</taxon>
        <taxon>Candidatus Entotheonellia</taxon>
        <taxon>Candidatus Entotheonellales</taxon>
        <taxon>Candidatus Entotheonellaceae</taxon>
        <taxon>Candidatus Entotheonella</taxon>
    </lineage>
</organism>
<dbReference type="InterPro" id="IPR055140">
    <property type="entry name" value="Thiolase_C_2"/>
</dbReference>
<dbReference type="GO" id="GO:0003988">
    <property type="term" value="F:acetyl-CoA C-acyltransferase activity"/>
    <property type="evidence" value="ECO:0007669"/>
    <property type="project" value="UniProtKB-ARBA"/>
</dbReference>
<dbReference type="SUPFAM" id="SSF53901">
    <property type="entry name" value="Thiolase-like"/>
    <property type="match status" value="2"/>
</dbReference>
<comment type="caution">
    <text evidence="2">The sequence shown here is derived from an EMBL/GenBank/DDBJ whole genome shotgun (WGS) entry which is preliminary data.</text>
</comment>